<keyword evidence="9" id="KW-1185">Reference proteome</keyword>
<keyword evidence="4 6" id="KW-0505">Motor protein</keyword>
<dbReference type="GO" id="GO:0051015">
    <property type="term" value="F:actin filament binding"/>
    <property type="evidence" value="ECO:0007669"/>
    <property type="project" value="TreeGrafter"/>
</dbReference>
<feature type="binding site" evidence="6">
    <location>
        <begin position="110"/>
        <end position="117"/>
    </location>
    <ligand>
        <name>ATP</name>
        <dbReference type="ChEBI" id="CHEBI:30616"/>
    </ligand>
</feature>
<dbReference type="PROSITE" id="PS51456">
    <property type="entry name" value="MYOSIN_MOTOR"/>
    <property type="match status" value="1"/>
</dbReference>
<dbReference type="SUPFAM" id="SSF52540">
    <property type="entry name" value="P-loop containing nucleoside triphosphate hydrolases"/>
    <property type="match status" value="1"/>
</dbReference>
<dbReference type="PRINTS" id="PR00193">
    <property type="entry name" value="MYOSINHEAVY"/>
</dbReference>
<evidence type="ECO:0000256" key="6">
    <source>
        <dbReference type="PROSITE-ProRule" id="PRU00782"/>
    </source>
</evidence>
<dbReference type="GO" id="GO:0007015">
    <property type="term" value="P:actin filament organization"/>
    <property type="evidence" value="ECO:0007669"/>
    <property type="project" value="TreeGrafter"/>
</dbReference>
<keyword evidence="5 6" id="KW-0009">Actin-binding</keyword>
<dbReference type="SMART" id="SM00242">
    <property type="entry name" value="MYSc"/>
    <property type="match status" value="1"/>
</dbReference>
<comment type="caution">
    <text evidence="6">Lacks conserved residue(s) required for the propagation of feature annotation.</text>
</comment>
<comment type="similarity">
    <text evidence="6">Belongs to the TRAFAC class myosin-kinesin ATPase superfamily. Myosin family.</text>
</comment>
<dbReference type="Pfam" id="PF00063">
    <property type="entry name" value="Myosin_head"/>
    <property type="match status" value="1"/>
</dbReference>
<dbReference type="PANTHER" id="PTHR13140:SF709">
    <property type="entry name" value="UNCONVENTIONAL MYOSIN-XV"/>
    <property type="match status" value="1"/>
</dbReference>
<accession>A0A3P7MIT1</accession>
<dbReference type="GO" id="GO:0098858">
    <property type="term" value="C:actin-based cell projection"/>
    <property type="evidence" value="ECO:0007669"/>
    <property type="project" value="TreeGrafter"/>
</dbReference>
<keyword evidence="1 6" id="KW-0547">Nucleotide-binding</keyword>
<proteinExistence type="inferred from homology"/>
<dbReference type="GO" id="GO:0005737">
    <property type="term" value="C:cytoplasm"/>
    <property type="evidence" value="ECO:0007669"/>
    <property type="project" value="TreeGrafter"/>
</dbReference>
<organism evidence="8 9">
    <name type="scientific">Gongylonema pulchrum</name>
    <dbReference type="NCBI Taxonomy" id="637853"/>
    <lineage>
        <taxon>Eukaryota</taxon>
        <taxon>Metazoa</taxon>
        <taxon>Ecdysozoa</taxon>
        <taxon>Nematoda</taxon>
        <taxon>Chromadorea</taxon>
        <taxon>Rhabditida</taxon>
        <taxon>Spirurina</taxon>
        <taxon>Spiruromorpha</taxon>
        <taxon>Spiruroidea</taxon>
        <taxon>Gongylonematidae</taxon>
        <taxon>Gongylonema</taxon>
    </lineage>
</organism>
<dbReference type="PANTHER" id="PTHR13140">
    <property type="entry name" value="MYOSIN"/>
    <property type="match status" value="1"/>
</dbReference>
<evidence type="ECO:0000313" key="9">
    <source>
        <dbReference type="Proteomes" id="UP000271098"/>
    </source>
</evidence>
<dbReference type="InterPro" id="IPR027417">
    <property type="entry name" value="P-loop_NTPase"/>
</dbReference>
<sequence length="362" mass="41114">MVRIIFLYSENSESALLFALQERFESKRFYTFAGDVLLALNPYDVLPTIYDDTVQRLYRHNNKVSSLPALVTPHFVDLLVHFQHVFSVAEKALARVENEQSKHEAICFCGESGSGKTFVLMRCANYLISTSAQPTSGRISTVQQLEAVERVLDAFGAARTLKNSGATRTAYYVEFMYRRYRGFAVRTTLQQQQQQQQPQIQVHVEPSRIVMQRPGECNFNVFYELCAGLDASEKRKLGLKSTAAAAAIDQQYFYLNQGKVPSNEAVERRKFEQLCSALQLLGISEHQQNFMHRILATILHIGNLFFKPTKRVEYDSTNNAPSSTTVGVEIANEGELKWCAYLLEVQLESLHRLFTKKQVVGT</sequence>
<dbReference type="OrthoDB" id="312459at2759"/>
<dbReference type="GO" id="GO:0016459">
    <property type="term" value="C:myosin complex"/>
    <property type="evidence" value="ECO:0007669"/>
    <property type="project" value="UniProtKB-KW"/>
</dbReference>
<evidence type="ECO:0000313" key="8">
    <source>
        <dbReference type="EMBL" id="VDN23543.1"/>
    </source>
</evidence>
<evidence type="ECO:0000256" key="3">
    <source>
        <dbReference type="ARBA" id="ARBA00023123"/>
    </source>
</evidence>
<dbReference type="Proteomes" id="UP000271098">
    <property type="component" value="Unassembled WGS sequence"/>
</dbReference>
<evidence type="ECO:0000256" key="1">
    <source>
        <dbReference type="ARBA" id="ARBA00022741"/>
    </source>
</evidence>
<reference evidence="8 9" key="1">
    <citation type="submission" date="2018-11" db="EMBL/GenBank/DDBJ databases">
        <authorList>
            <consortium name="Pathogen Informatics"/>
        </authorList>
    </citation>
    <scope>NUCLEOTIDE SEQUENCE [LARGE SCALE GENOMIC DNA]</scope>
</reference>
<gene>
    <name evidence="8" type="ORF">GPUH_LOCUS14089</name>
</gene>
<keyword evidence="3 6" id="KW-0518">Myosin</keyword>
<keyword evidence="2 6" id="KW-0067">ATP-binding</keyword>
<dbReference type="EMBL" id="UYRT01080871">
    <property type="protein sequence ID" value="VDN23543.1"/>
    <property type="molecule type" value="Genomic_DNA"/>
</dbReference>
<dbReference type="Gene3D" id="3.40.850.10">
    <property type="entry name" value="Kinesin motor domain"/>
    <property type="match status" value="1"/>
</dbReference>
<evidence type="ECO:0000256" key="4">
    <source>
        <dbReference type="ARBA" id="ARBA00023175"/>
    </source>
</evidence>
<evidence type="ECO:0000256" key="2">
    <source>
        <dbReference type="ARBA" id="ARBA00022840"/>
    </source>
</evidence>
<evidence type="ECO:0000256" key="5">
    <source>
        <dbReference type="ARBA" id="ARBA00023203"/>
    </source>
</evidence>
<protein>
    <recommendedName>
        <fullName evidence="7">Myosin motor domain-containing protein</fullName>
    </recommendedName>
</protein>
<dbReference type="GO" id="GO:0000146">
    <property type="term" value="F:microfilament motor activity"/>
    <property type="evidence" value="ECO:0007669"/>
    <property type="project" value="TreeGrafter"/>
</dbReference>
<dbReference type="InterPro" id="IPR001609">
    <property type="entry name" value="Myosin_head_motor_dom-like"/>
</dbReference>
<evidence type="ECO:0000259" key="7">
    <source>
        <dbReference type="PROSITE" id="PS51456"/>
    </source>
</evidence>
<dbReference type="GO" id="GO:0016020">
    <property type="term" value="C:membrane"/>
    <property type="evidence" value="ECO:0007669"/>
    <property type="project" value="TreeGrafter"/>
</dbReference>
<dbReference type="GO" id="GO:0005524">
    <property type="term" value="F:ATP binding"/>
    <property type="evidence" value="ECO:0007669"/>
    <property type="project" value="UniProtKB-UniRule"/>
</dbReference>
<dbReference type="InterPro" id="IPR036961">
    <property type="entry name" value="Kinesin_motor_dom_sf"/>
</dbReference>
<dbReference type="AlphaFoldDB" id="A0A3P7MIT1"/>
<name>A0A3P7MIT1_9BILA</name>
<feature type="domain" description="Myosin motor" evidence="7">
    <location>
        <begin position="1"/>
        <end position="362"/>
    </location>
</feature>